<name>A0ACC0ALC1_CATRO</name>
<reference evidence="2" key="1">
    <citation type="journal article" date="2023" name="Nat. Plants">
        <title>Single-cell RNA sequencing provides a high-resolution roadmap for understanding the multicellular compartmentation of specialized metabolism.</title>
        <authorList>
            <person name="Sun S."/>
            <person name="Shen X."/>
            <person name="Li Y."/>
            <person name="Li Y."/>
            <person name="Wang S."/>
            <person name="Li R."/>
            <person name="Zhang H."/>
            <person name="Shen G."/>
            <person name="Guo B."/>
            <person name="Wei J."/>
            <person name="Xu J."/>
            <person name="St-Pierre B."/>
            <person name="Chen S."/>
            <person name="Sun C."/>
        </authorList>
    </citation>
    <scope>NUCLEOTIDE SEQUENCE [LARGE SCALE GENOMIC DNA]</scope>
</reference>
<gene>
    <name evidence="1" type="ORF">M9H77_21076</name>
</gene>
<accession>A0ACC0ALC1</accession>
<evidence type="ECO:0000313" key="2">
    <source>
        <dbReference type="Proteomes" id="UP001060085"/>
    </source>
</evidence>
<dbReference type="EMBL" id="CM044705">
    <property type="protein sequence ID" value="KAI5661753.1"/>
    <property type="molecule type" value="Genomic_DNA"/>
</dbReference>
<protein>
    <submittedName>
        <fullName evidence="1">Uncharacterized protein</fullName>
    </submittedName>
</protein>
<comment type="caution">
    <text evidence="1">The sequence shown here is derived from an EMBL/GenBank/DDBJ whole genome shotgun (WGS) entry which is preliminary data.</text>
</comment>
<proteinExistence type="predicted"/>
<keyword evidence="2" id="KW-1185">Reference proteome</keyword>
<organism evidence="1 2">
    <name type="scientific">Catharanthus roseus</name>
    <name type="common">Madagascar periwinkle</name>
    <name type="synonym">Vinca rosea</name>
    <dbReference type="NCBI Taxonomy" id="4058"/>
    <lineage>
        <taxon>Eukaryota</taxon>
        <taxon>Viridiplantae</taxon>
        <taxon>Streptophyta</taxon>
        <taxon>Embryophyta</taxon>
        <taxon>Tracheophyta</taxon>
        <taxon>Spermatophyta</taxon>
        <taxon>Magnoliopsida</taxon>
        <taxon>eudicotyledons</taxon>
        <taxon>Gunneridae</taxon>
        <taxon>Pentapetalae</taxon>
        <taxon>asterids</taxon>
        <taxon>lamiids</taxon>
        <taxon>Gentianales</taxon>
        <taxon>Apocynaceae</taxon>
        <taxon>Rauvolfioideae</taxon>
        <taxon>Vinceae</taxon>
        <taxon>Catharanthinae</taxon>
        <taxon>Catharanthus</taxon>
    </lineage>
</organism>
<dbReference type="Proteomes" id="UP001060085">
    <property type="component" value="Linkage Group LG05"/>
</dbReference>
<evidence type="ECO:0000313" key="1">
    <source>
        <dbReference type="EMBL" id="KAI5661753.1"/>
    </source>
</evidence>
<sequence>MASSDGVDVSDLGEWIHLKRGVVLQRTWPNRSTWTPQHALRWDDRLVGPRADLVGAPRIYSLFLPVIWEERCPTMALHVSLNLGVEAALMCLGSLGLSSCARNPHVVPRDTQIPTQPQFT</sequence>